<proteinExistence type="predicted"/>
<evidence type="ECO:0000313" key="2">
    <source>
        <dbReference type="EMBL" id="MBE9668635.1"/>
    </source>
</evidence>
<protein>
    <submittedName>
        <fullName evidence="2">Dihydrofolate reductase family protein</fullName>
    </submittedName>
</protein>
<dbReference type="Gene3D" id="3.40.430.10">
    <property type="entry name" value="Dihydrofolate Reductase, subunit A"/>
    <property type="match status" value="1"/>
</dbReference>
<dbReference type="EMBL" id="JADFFM010000002">
    <property type="protein sequence ID" value="MBE9668635.1"/>
    <property type="molecule type" value="Genomic_DNA"/>
</dbReference>
<dbReference type="Proteomes" id="UP000632774">
    <property type="component" value="Unassembled WGS sequence"/>
</dbReference>
<evidence type="ECO:0000313" key="3">
    <source>
        <dbReference type="Proteomes" id="UP000632774"/>
    </source>
</evidence>
<dbReference type="SUPFAM" id="SSF53597">
    <property type="entry name" value="Dihydrofolate reductase-like"/>
    <property type="match status" value="1"/>
</dbReference>
<dbReference type="RefSeq" id="WP_194108025.1">
    <property type="nucleotide sequence ID" value="NZ_JADFFM010000002.1"/>
</dbReference>
<dbReference type="InterPro" id="IPR050765">
    <property type="entry name" value="Riboflavin_Biosynth_HTPR"/>
</dbReference>
<dbReference type="PANTHER" id="PTHR38011:SF2">
    <property type="entry name" value="BIFUNCTIONAL DEAMINASE-REDUCTASE DOMAIN PROTEIN"/>
    <property type="match status" value="1"/>
</dbReference>
<organism evidence="2 3">
    <name type="scientific">Mucilaginibacter boryungensis</name>
    <dbReference type="NCBI Taxonomy" id="768480"/>
    <lineage>
        <taxon>Bacteria</taxon>
        <taxon>Pseudomonadati</taxon>
        <taxon>Bacteroidota</taxon>
        <taxon>Sphingobacteriia</taxon>
        <taxon>Sphingobacteriales</taxon>
        <taxon>Sphingobacteriaceae</taxon>
        <taxon>Mucilaginibacter</taxon>
    </lineage>
</organism>
<dbReference type="Pfam" id="PF01872">
    <property type="entry name" value="RibD_C"/>
    <property type="match status" value="1"/>
</dbReference>
<gene>
    <name evidence="2" type="ORF">IRJ18_19855</name>
</gene>
<reference evidence="2 3" key="1">
    <citation type="submission" date="2020-10" db="EMBL/GenBank/DDBJ databases">
        <title>Mucilaginibacter mali sp. nov., isolated from rhizosphere soil of apple orchard.</title>
        <authorList>
            <person name="Lee J.-S."/>
            <person name="Kim H.S."/>
            <person name="Kim J.-S."/>
        </authorList>
    </citation>
    <scope>NUCLEOTIDE SEQUENCE [LARGE SCALE GENOMIC DNA]</scope>
    <source>
        <strain evidence="2 3">KCTC 23157</strain>
    </source>
</reference>
<sequence>MANTPCKVVVIEHLTLDGVYQAPARADEDTRNNFKHGGWSMAGADPQMQQIIGKSMAGGWSLLAGRTTYEDLFEGWQVRQPSHPMTQALTDVQKFVASQNPNYKHSWKNSILLEGEATEAVAKLKKEHDKTLIVFGSGLLVHSLMQHGLVDEMILMIHPVVLGEGFRFFDQGTPFTRLKLQDKIITGTGVILANYQCITG</sequence>
<accession>A0ABR9XNL5</accession>
<feature type="domain" description="Bacterial bifunctional deaminase-reductase C-terminal" evidence="1">
    <location>
        <begin position="12"/>
        <end position="183"/>
    </location>
</feature>
<evidence type="ECO:0000259" key="1">
    <source>
        <dbReference type="Pfam" id="PF01872"/>
    </source>
</evidence>
<dbReference type="PANTHER" id="PTHR38011">
    <property type="entry name" value="DIHYDROFOLATE REDUCTASE FAMILY PROTEIN (AFU_ORTHOLOGUE AFUA_8G06820)"/>
    <property type="match status" value="1"/>
</dbReference>
<dbReference type="InterPro" id="IPR024072">
    <property type="entry name" value="DHFR-like_dom_sf"/>
</dbReference>
<dbReference type="InterPro" id="IPR002734">
    <property type="entry name" value="RibDG_C"/>
</dbReference>
<comment type="caution">
    <text evidence="2">The sequence shown here is derived from an EMBL/GenBank/DDBJ whole genome shotgun (WGS) entry which is preliminary data.</text>
</comment>
<keyword evidence="3" id="KW-1185">Reference proteome</keyword>
<name>A0ABR9XNL5_9SPHI</name>